<dbReference type="Proteomes" id="UP001500880">
    <property type="component" value="Unassembled WGS sequence"/>
</dbReference>
<reference evidence="1 2" key="1">
    <citation type="journal article" date="2019" name="Int. J. Syst. Evol. Microbiol.">
        <title>The Global Catalogue of Microorganisms (GCM) 10K type strain sequencing project: providing services to taxonomists for standard genome sequencing and annotation.</title>
        <authorList>
            <consortium name="The Broad Institute Genomics Platform"/>
            <consortium name="The Broad Institute Genome Sequencing Center for Infectious Disease"/>
            <person name="Wu L."/>
            <person name="Ma J."/>
        </authorList>
    </citation>
    <scope>NUCLEOTIDE SEQUENCE [LARGE SCALE GENOMIC DNA]</scope>
    <source>
        <strain evidence="1 2">JCM 12389</strain>
    </source>
</reference>
<sequence>MKDYFGNLEGEADSILTKTIQHDNLLVVLNENLTDEEFNQFKETLQTLE</sequence>
<protein>
    <recommendedName>
        <fullName evidence="3">Transcriptional regulator</fullName>
    </recommendedName>
</protein>
<dbReference type="RefSeq" id="WP_343837376.1">
    <property type="nucleotide sequence ID" value="NZ_BAAADO010000001.1"/>
</dbReference>
<name>A0ABN1ATQ5_9BACI</name>
<accession>A0ABN1ATQ5</accession>
<evidence type="ECO:0000313" key="1">
    <source>
        <dbReference type="EMBL" id="GAA0483680.1"/>
    </source>
</evidence>
<organism evidence="1 2">
    <name type="scientific">Salinibacillus aidingensis</name>
    <dbReference type="NCBI Taxonomy" id="237684"/>
    <lineage>
        <taxon>Bacteria</taxon>
        <taxon>Bacillati</taxon>
        <taxon>Bacillota</taxon>
        <taxon>Bacilli</taxon>
        <taxon>Bacillales</taxon>
        <taxon>Bacillaceae</taxon>
        <taxon>Salinibacillus</taxon>
    </lineage>
</organism>
<comment type="caution">
    <text evidence="1">The sequence shown here is derived from an EMBL/GenBank/DDBJ whole genome shotgun (WGS) entry which is preliminary data.</text>
</comment>
<dbReference type="EMBL" id="BAAADO010000001">
    <property type="protein sequence ID" value="GAA0483680.1"/>
    <property type="molecule type" value="Genomic_DNA"/>
</dbReference>
<gene>
    <name evidence="1" type="ORF">GCM10008986_06010</name>
</gene>
<keyword evidence="2" id="KW-1185">Reference proteome</keyword>
<proteinExistence type="predicted"/>
<evidence type="ECO:0008006" key="3">
    <source>
        <dbReference type="Google" id="ProtNLM"/>
    </source>
</evidence>
<evidence type="ECO:0000313" key="2">
    <source>
        <dbReference type="Proteomes" id="UP001500880"/>
    </source>
</evidence>